<dbReference type="GO" id="GO:0020037">
    <property type="term" value="F:heme binding"/>
    <property type="evidence" value="ECO:0007669"/>
    <property type="project" value="TreeGrafter"/>
</dbReference>
<gene>
    <name evidence="19" type="ORF">M422DRAFT_167650</name>
</gene>
<keyword evidence="20" id="KW-1185">Reference proteome</keyword>
<name>A0A0C9VRE3_SPHS4</name>
<evidence type="ECO:0000313" key="20">
    <source>
        <dbReference type="Proteomes" id="UP000054279"/>
    </source>
</evidence>
<dbReference type="Pfam" id="PF00173">
    <property type="entry name" value="Cyt-b5"/>
    <property type="match status" value="1"/>
</dbReference>
<dbReference type="GO" id="GO:0006633">
    <property type="term" value="P:fatty acid biosynthetic process"/>
    <property type="evidence" value="ECO:0007669"/>
    <property type="project" value="UniProtKB-KW"/>
</dbReference>
<keyword evidence="9" id="KW-0276">Fatty acid metabolism</keyword>
<dbReference type="InterPro" id="IPR050668">
    <property type="entry name" value="Cytochrome_b5"/>
</dbReference>
<evidence type="ECO:0000256" key="2">
    <source>
        <dbReference type="ARBA" id="ARBA00009295"/>
    </source>
</evidence>
<dbReference type="EC" id="1.14.19.1" evidence="3"/>
<dbReference type="GO" id="GO:0046872">
    <property type="term" value="F:metal ion binding"/>
    <property type="evidence" value="ECO:0007669"/>
    <property type="project" value="UniProtKB-KW"/>
</dbReference>
<evidence type="ECO:0000256" key="17">
    <source>
        <dbReference type="ARBA" id="ARBA00038168"/>
    </source>
</evidence>
<keyword evidence="15" id="KW-0472">Membrane</keyword>
<dbReference type="AlphaFoldDB" id="A0A0C9VRE3"/>
<dbReference type="InterPro" id="IPR001199">
    <property type="entry name" value="Cyt_B5-like_heme/steroid-bd"/>
</dbReference>
<keyword evidence="11" id="KW-1133">Transmembrane helix</keyword>
<keyword evidence="10" id="KW-0249">Electron transport</keyword>
<evidence type="ECO:0000256" key="13">
    <source>
        <dbReference type="ARBA" id="ARBA00023004"/>
    </source>
</evidence>
<comment type="subcellular location">
    <subcellularLocation>
        <location evidence="1">Membrane</location>
        <topology evidence="1">Multi-pass membrane protein</topology>
    </subcellularLocation>
</comment>
<dbReference type="Proteomes" id="UP000054279">
    <property type="component" value="Unassembled WGS sequence"/>
</dbReference>
<dbReference type="OrthoDB" id="10260134at2759"/>
<dbReference type="FunFam" id="3.10.120.10:FF:000004">
    <property type="entry name" value="Acyl-CoA desaturase"/>
    <property type="match status" value="1"/>
</dbReference>
<organism evidence="19 20">
    <name type="scientific">Sphaerobolus stellatus (strain SS14)</name>
    <dbReference type="NCBI Taxonomy" id="990650"/>
    <lineage>
        <taxon>Eukaryota</taxon>
        <taxon>Fungi</taxon>
        <taxon>Dikarya</taxon>
        <taxon>Basidiomycota</taxon>
        <taxon>Agaricomycotina</taxon>
        <taxon>Agaricomycetes</taxon>
        <taxon>Phallomycetidae</taxon>
        <taxon>Geastrales</taxon>
        <taxon>Sphaerobolaceae</taxon>
        <taxon>Sphaerobolus</taxon>
    </lineage>
</organism>
<dbReference type="EMBL" id="KN837114">
    <property type="protein sequence ID" value="KIJ44937.1"/>
    <property type="molecule type" value="Genomic_DNA"/>
</dbReference>
<keyword evidence="4" id="KW-0813">Transport</keyword>
<dbReference type="SUPFAM" id="SSF55856">
    <property type="entry name" value="Cytochrome b5-like heme/steroid binding domain"/>
    <property type="match status" value="1"/>
</dbReference>
<evidence type="ECO:0000256" key="15">
    <source>
        <dbReference type="ARBA" id="ARBA00023136"/>
    </source>
</evidence>
<evidence type="ECO:0000259" key="18">
    <source>
        <dbReference type="PROSITE" id="PS50255"/>
    </source>
</evidence>
<dbReference type="PROSITE" id="PS50255">
    <property type="entry name" value="CYTOCHROME_B5_2"/>
    <property type="match status" value="1"/>
</dbReference>
<evidence type="ECO:0000256" key="4">
    <source>
        <dbReference type="ARBA" id="ARBA00022448"/>
    </source>
</evidence>
<dbReference type="GO" id="GO:0004768">
    <property type="term" value="F:stearoyl-CoA 9-desaturase activity"/>
    <property type="evidence" value="ECO:0007669"/>
    <property type="project" value="UniProtKB-EC"/>
</dbReference>
<feature type="domain" description="Cytochrome b5 heme-binding" evidence="18">
    <location>
        <begin position="64"/>
        <end position="123"/>
    </location>
</feature>
<evidence type="ECO:0000256" key="8">
    <source>
        <dbReference type="ARBA" id="ARBA00022723"/>
    </source>
</evidence>
<evidence type="ECO:0000256" key="7">
    <source>
        <dbReference type="ARBA" id="ARBA00022692"/>
    </source>
</evidence>
<keyword evidence="8" id="KW-0479">Metal-binding</keyword>
<evidence type="ECO:0000256" key="1">
    <source>
        <dbReference type="ARBA" id="ARBA00004141"/>
    </source>
</evidence>
<evidence type="ECO:0000256" key="3">
    <source>
        <dbReference type="ARBA" id="ARBA00012620"/>
    </source>
</evidence>
<keyword evidence="6" id="KW-0349">Heme</keyword>
<dbReference type="GO" id="GO:0016020">
    <property type="term" value="C:membrane"/>
    <property type="evidence" value="ECO:0007669"/>
    <property type="project" value="UniProtKB-SubCell"/>
</dbReference>
<comment type="similarity">
    <text evidence="2">Belongs to the fatty acid desaturase type 1 family.</text>
</comment>
<keyword evidence="14" id="KW-0443">Lipid metabolism</keyword>
<evidence type="ECO:0000256" key="12">
    <source>
        <dbReference type="ARBA" id="ARBA00023002"/>
    </source>
</evidence>
<evidence type="ECO:0000256" key="9">
    <source>
        <dbReference type="ARBA" id="ARBA00022832"/>
    </source>
</evidence>
<proteinExistence type="inferred from homology"/>
<dbReference type="PANTHER" id="PTHR19359">
    <property type="entry name" value="CYTOCHROME B5"/>
    <property type="match status" value="1"/>
</dbReference>
<evidence type="ECO:0000256" key="10">
    <source>
        <dbReference type="ARBA" id="ARBA00022982"/>
    </source>
</evidence>
<evidence type="ECO:0000256" key="16">
    <source>
        <dbReference type="ARBA" id="ARBA00023160"/>
    </source>
</evidence>
<evidence type="ECO:0000256" key="11">
    <source>
        <dbReference type="ARBA" id="ARBA00022989"/>
    </source>
</evidence>
<sequence>MQKLGLASHLKAFPENEVKKGQLTMQLKKLYRIQDDLRWPNDSNDLPVISWESFQEQAMKRPLVLISGFIHDVSSFMDEYPGGRHLLAKNIGKDATTAFFGGVYDHSNAAHNLLAMMRVGVLHGGAEHASKKAIPPSQKLRIVHANEFSSGSACSMSETEGENLLNYSSTAECRMREDRSS</sequence>
<evidence type="ECO:0000313" key="19">
    <source>
        <dbReference type="EMBL" id="KIJ44937.1"/>
    </source>
</evidence>
<keyword evidence="12" id="KW-0560">Oxidoreductase</keyword>
<keyword evidence="16" id="KW-0275">Fatty acid biosynthesis</keyword>
<protein>
    <recommendedName>
        <fullName evidence="3">stearoyl-CoA 9-desaturase</fullName>
        <ecNumber evidence="3">1.14.19.1</ecNumber>
    </recommendedName>
</protein>
<keyword evidence="5" id="KW-0444">Lipid biosynthesis</keyword>
<dbReference type="HOGENOM" id="CLU_131635_0_0_1"/>
<dbReference type="Gene3D" id="3.10.120.10">
    <property type="entry name" value="Cytochrome b5-like heme/steroid binding domain"/>
    <property type="match status" value="1"/>
</dbReference>
<dbReference type="InterPro" id="IPR036400">
    <property type="entry name" value="Cyt_B5-like_heme/steroid_sf"/>
</dbReference>
<reference evidence="19 20" key="1">
    <citation type="submission" date="2014-06" db="EMBL/GenBank/DDBJ databases">
        <title>Evolutionary Origins and Diversification of the Mycorrhizal Mutualists.</title>
        <authorList>
            <consortium name="DOE Joint Genome Institute"/>
            <consortium name="Mycorrhizal Genomics Consortium"/>
            <person name="Kohler A."/>
            <person name="Kuo A."/>
            <person name="Nagy L.G."/>
            <person name="Floudas D."/>
            <person name="Copeland A."/>
            <person name="Barry K.W."/>
            <person name="Cichocki N."/>
            <person name="Veneault-Fourrey C."/>
            <person name="LaButti K."/>
            <person name="Lindquist E.A."/>
            <person name="Lipzen A."/>
            <person name="Lundell T."/>
            <person name="Morin E."/>
            <person name="Murat C."/>
            <person name="Riley R."/>
            <person name="Ohm R."/>
            <person name="Sun H."/>
            <person name="Tunlid A."/>
            <person name="Henrissat B."/>
            <person name="Grigoriev I.V."/>
            <person name="Hibbett D.S."/>
            <person name="Martin F."/>
        </authorList>
    </citation>
    <scope>NUCLEOTIDE SEQUENCE [LARGE SCALE GENOMIC DNA]</scope>
    <source>
        <strain evidence="19 20">SS14</strain>
    </source>
</reference>
<dbReference type="SMART" id="SM01117">
    <property type="entry name" value="Cyt-b5"/>
    <property type="match status" value="1"/>
</dbReference>
<evidence type="ECO:0000256" key="6">
    <source>
        <dbReference type="ARBA" id="ARBA00022617"/>
    </source>
</evidence>
<evidence type="ECO:0000256" key="5">
    <source>
        <dbReference type="ARBA" id="ARBA00022516"/>
    </source>
</evidence>
<evidence type="ECO:0000256" key="14">
    <source>
        <dbReference type="ARBA" id="ARBA00023098"/>
    </source>
</evidence>
<comment type="similarity">
    <text evidence="17">Belongs to the cytochrome b5 family.</text>
</comment>
<accession>A0A0C9VRE3</accession>
<keyword evidence="13" id="KW-0408">Iron</keyword>
<keyword evidence="7" id="KW-0812">Transmembrane</keyword>